<feature type="domain" description="Brix" evidence="2">
    <location>
        <begin position="24"/>
        <end position="285"/>
    </location>
</feature>
<dbReference type="GO" id="GO:0019843">
    <property type="term" value="F:rRNA binding"/>
    <property type="evidence" value="ECO:0007669"/>
    <property type="project" value="InterPro"/>
</dbReference>
<proteinExistence type="predicted"/>
<evidence type="ECO:0000259" key="2">
    <source>
        <dbReference type="PROSITE" id="PS50833"/>
    </source>
</evidence>
<dbReference type="GO" id="GO:0006364">
    <property type="term" value="P:rRNA processing"/>
    <property type="evidence" value="ECO:0007669"/>
    <property type="project" value="InterPro"/>
</dbReference>
<gene>
    <name evidence="3" type="primary">SSF1_2</name>
    <name evidence="3" type="ORF">TSPGSL018_19152</name>
</gene>
<dbReference type="Pfam" id="PF04427">
    <property type="entry name" value="Brix"/>
    <property type="match status" value="1"/>
</dbReference>
<dbReference type="PANTHER" id="PTHR12661">
    <property type="entry name" value="PETER PAN-RELATED"/>
    <property type="match status" value="1"/>
</dbReference>
<reference evidence="3" key="1">
    <citation type="submission" date="2014-05" db="EMBL/GenBank/DDBJ databases">
        <title>The transcriptome of the halophilic microalga Tetraselmis sp. GSL018 isolated from the Great Salt Lake, Utah.</title>
        <authorList>
            <person name="Jinkerson R.E."/>
            <person name="D'Adamo S."/>
            <person name="Posewitz M.C."/>
        </authorList>
    </citation>
    <scope>NUCLEOTIDE SEQUENCE</scope>
    <source>
        <strain evidence="3">GSL018</strain>
    </source>
</reference>
<evidence type="ECO:0000256" key="1">
    <source>
        <dbReference type="SAM" id="MobiDB-lite"/>
    </source>
</evidence>
<feature type="region of interest" description="Disordered" evidence="1">
    <location>
        <begin position="1"/>
        <end position="21"/>
    </location>
</feature>
<dbReference type="InterPro" id="IPR045112">
    <property type="entry name" value="PPAN-like"/>
</dbReference>
<feature type="compositionally biased region" description="Basic residues" evidence="1">
    <location>
        <begin position="432"/>
        <end position="444"/>
    </location>
</feature>
<feature type="compositionally biased region" description="Basic residues" evidence="1">
    <location>
        <begin position="1"/>
        <end position="11"/>
    </location>
</feature>
<feature type="compositionally biased region" description="Basic and acidic residues" evidence="1">
    <location>
        <begin position="12"/>
        <end position="21"/>
    </location>
</feature>
<dbReference type="PROSITE" id="PS50833">
    <property type="entry name" value="BRIX"/>
    <property type="match status" value="1"/>
</dbReference>
<sequence length="444" mass="50127">MAKRRRKKRTHAVQEVDPAKKPEPKTFVFRRGRHGMILFDLEKDVRKVMMPNTASNLKESKSNTLKDFVHVAGPLGVSHFVILSASENASYLRLAKSPRGPTVTMKIHAYSLMRDVLGAQQRPHCPSSMFHHQPLVVMNNFGAEEEMKLTATMFQNIFPAINVNKANLKACQRVLLLNRDAETGRISFRHYNITAQPSGVSKGIRNLVQRKELPDMGNMADVSDFVMKSGYGSESEGEEAGESRVTLAQDLGKGNLASKQSRVKLHEVGPRLELEVIKVEEGLCEGKVIFHKYVEKSNMEMSELDKAKKEKERLRSERRRQQEENVRRKKAEKEAKDAAKSAKDGGKKSLKRKQPEGAVEKGAKARRGDRNPQDQQDEDDDAEYYRKEVGEEPDESFQKPFKKGKGSRGPKNQKMNGGRSDKTDKSHTAAGIKKKRLLKGKPRK</sequence>
<dbReference type="PANTHER" id="PTHR12661:SF5">
    <property type="entry name" value="SUPPRESSOR OF SWI4 1 HOMOLOG"/>
    <property type="match status" value="1"/>
</dbReference>
<dbReference type="GO" id="GO:0000027">
    <property type="term" value="P:ribosomal large subunit assembly"/>
    <property type="evidence" value="ECO:0007669"/>
    <property type="project" value="TreeGrafter"/>
</dbReference>
<dbReference type="SMART" id="SM00879">
    <property type="entry name" value="Brix"/>
    <property type="match status" value="1"/>
</dbReference>
<dbReference type="InterPro" id="IPR007109">
    <property type="entry name" value="Brix"/>
</dbReference>
<dbReference type="EMBL" id="GBEZ01008723">
    <property type="protein sequence ID" value="JAC76834.1"/>
    <property type="molecule type" value="Transcribed_RNA"/>
</dbReference>
<evidence type="ECO:0000313" key="3">
    <source>
        <dbReference type="EMBL" id="JAC76834.1"/>
    </source>
</evidence>
<dbReference type="AlphaFoldDB" id="A0A061S1E5"/>
<organism evidence="3">
    <name type="scientific">Tetraselmis sp. GSL018</name>
    <dbReference type="NCBI Taxonomy" id="582737"/>
    <lineage>
        <taxon>Eukaryota</taxon>
        <taxon>Viridiplantae</taxon>
        <taxon>Chlorophyta</taxon>
        <taxon>core chlorophytes</taxon>
        <taxon>Chlorodendrophyceae</taxon>
        <taxon>Chlorodendrales</taxon>
        <taxon>Chlorodendraceae</taxon>
        <taxon>Tetraselmis</taxon>
    </lineage>
</organism>
<feature type="compositionally biased region" description="Basic and acidic residues" evidence="1">
    <location>
        <begin position="303"/>
        <end position="372"/>
    </location>
</feature>
<accession>A0A061S1E5</accession>
<name>A0A061S1E5_9CHLO</name>
<feature type="region of interest" description="Disordered" evidence="1">
    <location>
        <begin position="303"/>
        <end position="444"/>
    </location>
</feature>
<dbReference type="GO" id="GO:0030687">
    <property type="term" value="C:preribosome, large subunit precursor"/>
    <property type="evidence" value="ECO:0007669"/>
    <property type="project" value="TreeGrafter"/>
</dbReference>
<protein>
    <submittedName>
        <fullName evidence="3">Ribosome biogenesis protein SSF1/2</fullName>
    </submittedName>
</protein>